<dbReference type="Proteomes" id="UP000824238">
    <property type="component" value="Unassembled WGS sequence"/>
</dbReference>
<dbReference type="EMBL" id="DVHH01000096">
    <property type="protein sequence ID" value="HIR54710.1"/>
    <property type="molecule type" value="Genomic_DNA"/>
</dbReference>
<accession>A0A9D1DKU3</accession>
<proteinExistence type="predicted"/>
<dbReference type="InterPro" id="IPR009078">
    <property type="entry name" value="Ferritin-like_SF"/>
</dbReference>
<evidence type="ECO:0000313" key="1">
    <source>
        <dbReference type="EMBL" id="HIR54710.1"/>
    </source>
</evidence>
<gene>
    <name evidence="1" type="ORF">IAD36_03790</name>
</gene>
<organism evidence="1 2">
    <name type="scientific">Candidatus Scatomorpha intestinigallinarum</name>
    <dbReference type="NCBI Taxonomy" id="2840923"/>
    <lineage>
        <taxon>Bacteria</taxon>
        <taxon>Bacillati</taxon>
        <taxon>Bacillota</taxon>
        <taxon>Clostridia</taxon>
        <taxon>Eubacteriales</taxon>
        <taxon>Candidatus Scatomorpha</taxon>
    </lineage>
</organism>
<reference evidence="1" key="2">
    <citation type="journal article" date="2021" name="PeerJ">
        <title>Extensive microbial diversity within the chicken gut microbiome revealed by metagenomics and culture.</title>
        <authorList>
            <person name="Gilroy R."/>
            <person name="Ravi A."/>
            <person name="Getino M."/>
            <person name="Pursley I."/>
            <person name="Horton D.L."/>
            <person name="Alikhan N.F."/>
            <person name="Baker D."/>
            <person name="Gharbi K."/>
            <person name="Hall N."/>
            <person name="Watson M."/>
            <person name="Adriaenssens E.M."/>
            <person name="Foster-Nyarko E."/>
            <person name="Jarju S."/>
            <person name="Secka A."/>
            <person name="Antonio M."/>
            <person name="Oren A."/>
            <person name="Chaudhuri R.R."/>
            <person name="La Ragione R."/>
            <person name="Hildebrand F."/>
            <person name="Pallen M.J."/>
        </authorList>
    </citation>
    <scope>NUCLEOTIDE SEQUENCE</scope>
    <source>
        <strain evidence="1">ChiGjej3B3-7149</strain>
    </source>
</reference>
<dbReference type="InterPro" id="IPR012347">
    <property type="entry name" value="Ferritin-like"/>
</dbReference>
<dbReference type="CDD" id="cd00657">
    <property type="entry name" value="Ferritin_like"/>
    <property type="match status" value="1"/>
</dbReference>
<comment type="caution">
    <text evidence="1">The sequence shown here is derived from an EMBL/GenBank/DDBJ whole genome shotgun (WGS) entry which is preliminary data.</text>
</comment>
<sequence>MTDSTRAALEGFSEVWARVRGEGGAAEGSGSELEVLREFIADESCAAAFYEASARRFGRFSSRLRAIACEERRHLRALQAEHFLLTGEICLPPASCPLPCGGLRILRTAWLDERSAAEAYLKAADTASSASLAAVYRCNAADEERHSEILREIILCAL</sequence>
<dbReference type="AlphaFoldDB" id="A0A9D1DKU3"/>
<dbReference type="SUPFAM" id="SSF47240">
    <property type="entry name" value="Ferritin-like"/>
    <property type="match status" value="1"/>
</dbReference>
<protein>
    <submittedName>
        <fullName evidence="1">Ferritin-like domain-containing protein</fullName>
    </submittedName>
</protein>
<name>A0A9D1DKU3_9FIRM</name>
<dbReference type="Gene3D" id="1.20.1260.10">
    <property type="match status" value="1"/>
</dbReference>
<evidence type="ECO:0000313" key="2">
    <source>
        <dbReference type="Proteomes" id="UP000824238"/>
    </source>
</evidence>
<reference evidence="1" key="1">
    <citation type="submission" date="2020-10" db="EMBL/GenBank/DDBJ databases">
        <authorList>
            <person name="Gilroy R."/>
        </authorList>
    </citation>
    <scope>NUCLEOTIDE SEQUENCE</scope>
    <source>
        <strain evidence="1">ChiGjej3B3-7149</strain>
    </source>
</reference>